<proteinExistence type="predicted"/>
<organism evidence="2 3">
    <name type="scientific">Acanthoscelides obtectus</name>
    <name type="common">Bean weevil</name>
    <name type="synonym">Bruchus obtectus</name>
    <dbReference type="NCBI Taxonomy" id="200917"/>
    <lineage>
        <taxon>Eukaryota</taxon>
        <taxon>Metazoa</taxon>
        <taxon>Ecdysozoa</taxon>
        <taxon>Arthropoda</taxon>
        <taxon>Hexapoda</taxon>
        <taxon>Insecta</taxon>
        <taxon>Pterygota</taxon>
        <taxon>Neoptera</taxon>
        <taxon>Endopterygota</taxon>
        <taxon>Coleoptera</taxon>
        <taxon>Polyphaga</taxon>
        <taxon>Cucujiformia</taxon>
        <taxon>Chrysomeloidea</taxon>
        <taxon>Chrysomelidae</taxon>
        <taxon>Bruchinae</taxon>
        <taxon>Bruchini</taxon>
        <taxon>Acanthoscelides</taxon>
    </lineage>
</organism>
<comment type="caution">
    <text evidence="2">The sequence shown here is derived from an EMBL/GenBank/DDBJ whole genome shotgun (WGS) entry which is preliminary data.</text>
</comment>
<keyword evidence="3" id="KW-1185">Reference proteome</keyword>
<evidence type="ECO:0000313" key="3">
    <source>
        <dbReference type="Proteomes" id="UP001152888"/>
    </source>
</evidence>
<dbReference type="AlphaFoldDB" id="A0A9P0P1U3"/>
<accession>A0A9P0P1U3</accession>
<dbReference type="EMBL" id="CAKOFQ010006707">
    <property type="protein sequence ID" value="CAH1963439.1"/>
    <property type="molecule type" value="Genomic_DNA"/>
</dbReference>
<sequence>MFSSDNPSFLVLRPYSWSHSGLHHEGDTVSVTSSEARASVGSVGSVEATGSVDSDNSPSTPASDIGDLPKSIDVGASANSDDSSSNNIEVVKIVVFIIDS</sequence>
<evidence type="ECO:0000313" key="2">
    <source>
        <dbReference type="EMBL" id="CAH1963439.1"/>
    </source>
</evidence>
<reference evidence="2" key="1">
    <citation type="submission" date="2022-03" db="EMBL/GenBank/DDBJ databases">
        <authorList>
            <person name="Sayadi A."/>
        </authorList>
    </citation>
    <scope>NUCLEOTIDE SEQUENCE</scope>
</reference>
<evidence type="ECO:0000256" key="1">
    <source>
        <dbReference type="SAM" id="MobiDB-lite"/>
    </source>
</evidence>
<feature type="region of interest" description="Disordered" evidence="1">
    <location>
        <begin position="22"/>
        <end position="84"/>
    </location>
</feature>
<name>A0A9P0P1U3_ACAOB</name>
<protein>
    <submittedName>
        <fullName evidence="2">Uncharacterized protein</fullName>
    </submittedName>
</protein>
<feature type="compositionally biased region" description="Polar residues" evidence="1">
    <location>
        <begin position="51"/>
        <end position="62"/>
    </location>
</feature>
<gene>
    <name evidence="2" type="ORF">ACAOBT_LOCUS5195</name>
</gene>
<dbReference type="Proteomes" id="UP001152888">
    <property type="component" value="Unassembled WGS sequence"/>
</dbReference>